<dbReference type="KEGG" id="vg:1727396"/>
<dbReference type="Pfam" id="PF03804">
    <property type="entry name" value="DUF325"/>
    <property type="match status" value="1"/>
</dbReference>
<dbReference type="EMBL" id="AY043265">
    <property type="protein sequence ID" value="AAK85570.1"/>
    <property type="molecule type" value="Genomic_DNA"/>
</dbReference>
<organism evidence="1 2">
    <name type="scientific">Epiphyas postvittana nucleopolyhedrovirus</name>
    <name type="common">EppoMNPV</name>
    <dbReference type="NCBI Taxonomy" id="70600"/>
    <lineage>
        <taxon>Viruses</taxon>
        <taxon>Viruses incertae sedis</taxon>
        <taxon>Naldaviricetes</taxon>
        <taxon>Lefavirales</taxon>
        <taxon>Baculoviridae</taxon>
        <taxon>Alphabaculovirus</taxon>
        <taxon>Alphabaculovirus eppostvittanae</taxon>
    </lineage>
</organism>
<name>Q91GP1_NPVEP</name>
<dbReference type="InterPro" id="IPR003225">
    <property type="entry name" value="DUF325"/>
</dbReference>
<reference evidence="1 2" key="1">
    <citation type="journal article" date="2002" name="J. Gen. Virol.">
        <title>Whole genome analysis of the Epiphyas postvittana nucleopolyhedrovirus.</title>
        <authorList>
            <person name="Hyink O."/>
            <person name="Dellow R.A."/>
            <person name="Olsen M.J."/>
            <person name="Caradoc-Davies K.M.B."/>
            <person name="Drake K."/>
            <person name="Herniou E.A."/>
            <person name="Cory J.S."/>
            <person name="O'Reilly D.R."/>
            <person name="Ward V.K."/>
        </authorList>
    </citation>
    <scope>NUCLEOTIDE SEQUENCE [LARGE SCALE GENOMIC DNA]</scope>
</reference>
<dbReference type="GeneID" id="1727396"/>
<dbReference type="OrthoDB" id="14341at10239"/>
<dbReference type="RefSeq" id="NP_203175.1">
    <property type="nucleotide sequence ID" value="NC_003083.1"/>
</dbReference>
<evidence type="ECO:0000313" key="2">
    <source>
        <dbReference type="Proteomes" id="UP000203221"/>
    </source>
</evidence>
<keyword evidence="2" id="KW-1185">Reference proteome</keyword>
<protein>
    <submittedName>
        <fullName evidence="1">Uncharacterized protein</fullName>
    </submittedName>
</protein>
<evidence type="ECO:0000313" key="1">
    <source>
        <dbReference type="EMBL" id="AAK85570.1"/>
    </source>
</evidence>
<accession>Q91GP1</accession>
<organismHost>
    <name type="scientific">Lepidoptera</name>
    <name type="common">moths &amp; butterflies</name>
    <dbReference type="NCBI Taxonomy" id="7088"/>
</organismHost>
<proteinExistence type="predicted"/>
<dbReference type="Proteomes" id="UP000203221">
    <property type="component" value="Segment"/>
</dbReference>
<sequence length="144" mass="16324">MADARFLRFSTRLTEEYKENVVAQIDHLTNLRALINAKTTIANVRRFGFVDRNAFVAACMDVIVHTYASSDDKITLQPEQLYFRVCRFCNEIADVPDPDDHSITRYLCAACGTCLVVDNPLNVFTEDGVQRFMEIQRINAGGEP</sequence>